<evidence type="ECO:0000313" key="2">
    <source>
        <dbReference type="Proteomes" id="UP000005239"/>
    </source>
</evidence>
<evidence type="ECO:0000313" key="1">
    <source>
        <dbReference type="EnsemblMetazoa" id="PPA45781.1"/>
    </source>
</evidence>
<proteinExistence type="predicted"/>
<name>A0A2A6CKH7_PRIPA</name>
<keyword evidence="2" id="KW-1185">Reference proteome</keyword>
<protein>
    <submittedName>
        <fullName evidence="1">Uncharacterized protein</fullName>
    </submittedName>
</protein>
<dbReference type="AlphaFoldDB" id="A0A2A6CKH7"/>
<organism evidence="1 2">
    <name type="scientific">Pristionchus pacificus</name>
    <name type="common">Parasitic nematode worm</name>
    <dbReference type="NCBI Taxonomy" id="54126"/>
    <lineage>
        <taxon>Eukaryota</taxon>
        <taxon>Metazoa</taxon>
        <taxon>Ecdysozoa</taxon>
        <taxon>Nematoda</taxon>
        <taxon>Chromadorea</taxon>
        <taxon>Rhabditida</taxon>
        <taxon>Rhabditina</taxon>
        <taxon>Diplogasteromorpha</taxon>
        <taxon>Diplogasteroidea</taxon>
        <taxon>Neodiplogasteridae</taxon>
        <taxon>Pristionchus</taxon>
    </lineage>
</organism>
<gene>
    <name evidence="1" type="primary">WBGene00284150</name>
</gene>
<sequence length="64" mass="7566">MPFYTISRHSVRFVNCYINYGPDQEALAYNLPYLDEQFPGETVEFLWALYYVVFAAYLSALLRD</sequence>
<accession>A0A2A6CKH7</accession>
<accession>A0A8R1Z515</accession>
<dbReference type="EnsemblMetazoa" id="PPA45781.1">
    <property type="protein sequence ID" value="PPA45781.1"/>
    <property type="gene ID" value="WBGene00284150"/>
</dbReference>
<reference evidence="2" key="1">
    <citation type="journal article" date="2008" name="Nat. Genet.">
        <title>The Pristionchus pacificus genome provides a unique perspective on nematode lifestyle and parasitism.</title>
        <authorList>
            <person name="Dieterich C."/>
            <person name="Clifton S.W."/>
            <person name="Schuster L.N."/>
            <person name="Chinwalla A."/>
            <person name="Delehaunty K."/>
            <person name="Dinkelacker I."/>
            <person name="Fulton L."/>
            <person name="Fulton R."/>
            <person name="Godfrey J."/>
            <person name="Minx P."/>
            <person name="Mitreva M."/>
            <person name="Roeseler W."/>
            <person name="Tian H."/>
            <person name="Witte H."/>
            <person name="Yang S.P."/>
            <person name="Wilson R.K."/>
            <person name="Sommer R.J."/>
        </authorList>
    </citation>
    <scope>NUCLEOTIDE SEQUENCE [LARGE SCALE GENOMIC DNA]</scope>
    <source>
        <strain evidence="2">PS312</strain>
    </source>
</reference>
<reference evidence="1" key="2">
    <citation type="submission" date="2022-06" db="UniProtKB">
        <authorList>
            <consortium name="EnsemblMetazoa"/>
        </authorList>
    </citation>
    <scope>IDENTIFICATION</scope>
    <source>
        <strain evidence="1">PS312</strain>
    </source>
</reference>
<dbReference type="Proteomes" id="UP000005239">
    <property type="component" value="Unassembled WGS sequence"/>
</dbReference>